<accession>A0A7J0BVB7</accession>
<dbReference type="AlphaFoldDB" id="A0A7J0BVB7"/>
<gene>
    <name evidence="1" type="ORF">DSM19430T_23430</name>
</gene>
<reference evidence="1 2" key="1">
    <citation type="submission" date="2020-05" db="EMBL/GenBank/DDBJ databases">
        <title>Draft genome sequence of Desulfovibrio psychrotolerans JS1T.</title>
        <authorList>
            <person name="Ueno A."/>
            <person name="Tamazawa S."/>
            <person name="Tamamura S."/>
            <person name="Murakami T."/>
            <person name="Kiyama T."/>
            <person name="Inomata H."/>
            <person name="Amano Y."/>
            <person name="Miyakawa K."/>
            <person name="Tamaki H."/>
            <person name="Naganuma T."/>
            <person name="Kaneko K."/>
        </authorList>
    </citation>
    <scope>NUCLEOTIDE SEQUENCE [LARGE SCALE GENOMIC DNA]</scope>
    <source>
        <strain evidence="1 2">JS1</strain>
    </source>
</reference>
<comment type="caution">
    <text evidence="1">The sequence shown here is derived from an EMBL/GenBank/DDBJ whole genome shotgun (WGS) entry which is preliminary data.</text>
</comment>
<organism evidence="1 2">
    <name type="scientific">Desulfovibrio psychrotolerans</name>
    <dbReference type="NCBI Taxonomy" id="415242"/>
    <lineage>
        <taxon>Bacteria</taxon>
        <taxon>Pseudomonadati</taxon>
        <taxon>Thermodesulfobacteriota</taxon>
        <taxon>Desulfovibrionia</taxon>
        <taxon>Desulfovibrionales</taxon>
        <taxon>Desulfovibrionaceae</taxon>
        <taxon>Desulfovibrio</taxon>
    </lineage>
</organism>
<dbReference type="EMBL" id="BLVP01000008">
    <property type="protein sequence ID" value="GFM37659.1"/>
    <property type="molecule type" value="Genomic_DNA"/>
</dbReference>
<evidence type="ECO:0000313" key="2">
    <source>
        <dbReference type="Proteomes" id="UP000503820"/>
    </source>
</evidence>
<protein>
    <submittedName>
        <fullName evidence="1">Uncharacterized protein</fullName>
    </submittedName>
</protein>
<proteinExistence type="predicted"/>
<keyword evidence="2" id="KW-1185">Reference proteome</keyword>
<evidence type="ECO:0000313" key="1">
    <source>
        <dbReference type="EMBL" id="GFM37659.1"/>
    </source>
</evidence>
<name>A0A7J0BVB7_9BACT</name>
<sequence length="73" mass="7793">MSSTWRNYPELPADLTVIEGMVAHGFFFATAAGPCLTALSPVTGETEGRTNLSDCNIHPQNIYASCFGALQSI</sequence>
<dbReference type="Proteomes" id="UP000503820">
    <property type="component" value="Unassembled WGS sequence"/>
</dbReference>